<dbReference type="STRING" id="230819.A0A5C3KUL6"/>
<evidence type="ECO:0000313" key="1">
    <source>
        <dbReference type="EMBL" id="TFK23543.1"/>
    </source>
</evidence>
<evidence type="ECO:0000313" key="2">
    <source>
        <dbReference type="Proteomes" id="UP000307440"/>
    </source>
</evidence>
<organism evidence="1 2">
    <name type="scientific">Coprinopsis marcescibilis</name>
    <name type="common">Agaric fungus</name>
    <name type="synonym">Psathyrella marcescibilis</name>
    <dbReference type="NCBI Taxonomy" id="230819"/>
    <lineage>
        <taxon>Eukaryota</taxon>
        <taxon>Fungi</taxon>
        <taxon>Dikarya</taxon>
        <taxon>Basidiomycota</taxon>
        <taxon>Agaricomycotina</taxon>
        <taxon>Agaricomycetes</taxon>
        <taxon>Agaricomycetidae</taxon>
        <taxon>Agaricales</taxon>
        <taxon>Agaricineae</taxon>
        <taxon>Psathyrellaceae</taxon>
        <taxon>Coprinopsis</taxon>
    </lineage>
</organism>
<proteinExistence type="predicted"/>
<protein>
    <submittedName>
        <fullName evidence="1">Uncharacterized protein</fullName>
    </submittedName>
</protein>
<accession>A0A5C3KUL6</accession>
<dbReference type="OrthoDB" id="2449121at2759"/>
<gene>
    <name evidence="1" type="ORF">FA15DRAFT_594003</name>
</gene>
<feature type="non-terminal residue" evidence="1">
    <location>
        <position position="1"/>
    </location>
</feature>
<dbReference type="PANTHER" id="PTHR35871:SF1">
    <property type="entry name" value="CXC1-LIKE CYSTEINE CLUSTER ASSOCIATED WITH KDZ TRANSPOSASES DOMAIN-CONTAINING PROTEIN"/>
    <property type="match status" value="1"/>
</dbReference>
<keyword evidence="2" id="KW-1185">Reference proteome</keyword>
<dbReference type="Proteomes" id="UP000307440">
    <property type="component" value="Unassembled WGS sequence"/>
</dbReference>
<reference evidence="1 2" key="1">
    <citation type="journal article" date="2019" name="Nat. Ecol. Evol.">
        <title>Megaphylogeny resolves global patterns of mushroom evolution.</title>
        <authorList>
            <person name="Varga T."/>
            <person name="Krizsan K."/>
            <person name="Foldi C."/>
            <person name="Dima B."/>
            <person name="Sanchez-Garcia M."/>
            <person name="Sanchez-Ramirez S."/>
            <person name="Szollosi G.J."/>
            <person name="Szarkandi J.G."/>
            <person name="Papp V."/>
            <person name="Albert L."/>
            <person name="Andreopoulos W."/>
            <person name="Angelini C."/>
            <person name="Antonin V."/>
            <person name="Barry K.W."/>
            <person name="Bougher N.L."/>
            <person name="Buchanan P."/>
            <person name="Buyck B."/>
            <person name="Bense V."/>
            <person name="Catcheside P."/>
            <person name="Chovatia M."/>
            <person name="Cooper J."/>
            <person name="Damon W."/>
            <person name="Desjardin D."/>
            <person name="Finy P."/>
            <person name="Geml J."/>
            <person name="Haridas S."/>
            <person name="Hughes K."/>
            <person name="Justo A."/>
            <person name="Karasinski D."/>
            <person name="Kautmanova I."/>
            <person name="Kiss B."/>
            <person name="Kocsube S."/>
            <person name="Kotiranta H."/>
            <person name="LaButti K.M."/>
            <person name="Lechner B.E."/>
            <person name="Liimatainen K."/>
            <person name="Lipzen A."/>
            <person name="Lukacs Z."/>
            <person name="Mihaltcheva S."/>
            <person name="Morgado L.N."/>
            <person name="Niskanen T."/>
            <person name="Noordeloos M.E."/>
            <person name="Ohm R.A."/>
            <person name="Ortiz-Santana B."/>
            <person name="Ovrebo C."/>
            <person name="Racz N."/>
            <person name="Riley R."/>
            <person name="Savchenko A."/>
            <person name="Shiryaev A."/>
            <person name="Soop K."/>
            <person name="Spirin V."/>
            <person name="Szebenyi C."/>
            <person name="Tomsovsky M."/>
            <person name="Tulloss R.E."/>
            <person name="Uehling J."/>
            <person name="Grigoriev I.V."/>
            <person name="Vagvolgyi C."/>
            <person name="Papp T."/>
            <person name="Martin F.M."/>
            <person name="Miettinen O."/>
            <person name="Hibbett D.S."/>
            <person name="Nagy L.G."/>
        </authorList>
    </citation>
    <scope>NUCLEOTIDE SEQUENCE [LARGE SCALE GENOMIC DNA]</scope>
    <source>
        <strain evidence="1 2">CBS 121175</strain>
    </source>
</reference>
<dbReference type="PANTHER" id="PTHR35871">
    <property type="entry name" value="EXPRESSED PROTEIN"/>
    <property type="match status" value="1"/>
</dbReference>
<dbReference type="EMBL" id="ML210216">
    <property type="protein sequence ID" value="TFK23543.1"/>
    <property type="molecule type" value="Genomic_DNA"/>
</dbReference>
<dbReference type="AlphaFoldDB" id="A0A5C3KUL6"/>
<sequence>FEESTLEIIEPTLGSDEKLHVPVFQDECCFRLYDLQSVILTKDGEMPLRKKGNGRSTHVSDVIVERTGHFKLSPEQIEAQQIIYPGKNADGWWDAKQLIKQMRTIHLPLNCLHIYLTNDA</sequence>
<name>A0A5C3KUL6_COPMA</name>